<evidence type="ECO:0000256" key="1">
    <source>
        <dbReference type="ARBA" id="ARBA00004123"/>
    </source>
</evidence>
<name>A0A8S3ZXD0_9EUPU</name>
<evidence type="ECO:0000256" key="3">
    <source>
        <dbReference type="ARBA" id="ARBA00023163"/>
    </source>
</evidence>
<dbReference type="GO" id="GO:0006384">
    <property type="term" value="P:transcription initiation at RNA polymerase III promoter"/>
    <property type="evidence" value="ECO:0007669"/>
    <property type="project" value="InterPro"/>
</dbReference>
<keyword evidence="4" id="KW-0539">Nucleus</keyword>
<feature type="domain" description="Transcription factor IIIC subunit Tfc1/Sfc1 triple barrel" evidence="6">
    <location>
        <begin position="28"/>
        <end position="135"/>
    </location>
</feature>
<dbReference type="GO" id="GO:0001003">
    <property type="term" value="F:RNA polymerase III type 2 promoter sequence-specific DNA binding"/>
    <property type="evidence" value="ECO:0007669"/>
    <property type="project" value="TreeGrafter"/>
</dbReference>
<proteinExistence type="predicted"/>
<dbReference type="PANTHER" id="PTHR13230:SF5">
    <property type="entry name" value="GENERAL TRANSCRIPTION FACTOR 3C POLYPEPTIDE 5"/>
    <property type="match status" value="1"/>
</dbReference>
<keyword evidence="2" id="KW-0238">DNA-binding</keyword>
<dbReference type="GO" id="GO:0000127">
    <property type="term" value="C:transcription factor TFIIIC complex"/>
    <property type="evidence" value="ECO:0007669"/>
    <property type="project" value="InterPro"/>
</dbReference>
<organism evidence="7 8">
    <name type="scientific">Candidula unifasciata</name>
    <dbReference type="NCBI Taxonomy" id="100452"/>
    <lineage>
        <taxon>Eukaryota</taxon>
        <taxon>Metazoa</taxon>
        <taxon>Spiralia</taxon>
        <taxon>Lophotrochozoa</taxon>
        <taxon>Mollusca</taxon>
        <taxon>Gastropoda</taxon>
        <taxon>Heterobranchia</taxon>
        <taxon>Euthyneura</taxon>
        <taxon>Panpulmonata</taxon>
        <taxon>Eupulmonata</taxon>
        <taxon>Stylommatophora</taxon>
        <taxon>Helicina</taxon>
        <taxon>Helicoidea</taxon>
        <taxon>Geomitridae</taxon>
        <taxon>Candidula</taxon>
    </lineage>
</organism>
<dbReference type="PANTHER" id="PTHR13230">
    <property type="entry name" value="GENERAL TRANSCRIPTION FACTOR IIIC, POLYPEPTIDE 5"/>
    <property type="match status" value="1"/>
</dbReference>
<evidence type="ECO:0000313" key="8">
    <source>
        <dbReference type="Proteomes" id="UP000678393"/>
    </source>
</evidence>
<feature type="domain" description="Transcription factor IIIC subunit 5 HTH" evidence="5">
    <location>
        <begin position="172"/>
        <end position="319"/>
    </location>
</feature>
<dbReference type="FunFam" id="3.30.200.160:FF:000002">
    <property type="entry name" value="Transcription factor IIIC, subunit 5"/>
    <property type="match status" value="1"/>
</dbReference>
<dbReference type="GO" id="GO:0001002">
    <property type="term" value="F:RNA polymerase III type 1 promoter sequence-specific DNA binding"/>
    <property type="evidence" value="ECO:0007669"/>
    <property type="project" value="TreeGrafter"/>
</dbReference>
<keyword evidence="3" id="KW-0804">Transcription</keyword>
<evidence type="ECO:0000256" key="2">
    <source>
        <dbReference type="ARBA" id="ARBA00023125"/>
    </source>
</evidence>
<dbReference type="Proteomes" id="UP000678393">
    <property type="component" value="Unassembled WGS sequence"/>
</dbReference>
<protein>
    <recommendedName>
        <fullName evidence="9">General transcription factor 3C polypeptide 5</fullName>
    </recommendedName>
</protein>
<dbReference type="InterPro" id="IPR019136">
    <property type="entry name" value="TF_IIIC_su-5_HTH"/>
</dbReference>
<dbReference type="Pfam" id="PF17682">
    <property type="entry name" value="Tau95_N"/>
    <property type="match status" value="1"/>
</dbReference>
<sequence length="447" mass="51346">DEVVPEASDWLAGDKLYTAHISKARHFVCVDYPGVIQNQDRALATMGGLDALSKVISEDLKLELTFRPNDPYCKPTLGSYNPTRNLLLKIRRRLKVTEGTSACSSSSEDTFEYQVEVVGIVDRVYIFDKLCDFQFLPVVREADGKYTEILSKIRPNIRDDRMEYLSRNIPVFLPPYSFSRRDIPVSYSFDAETLNPGDESENVIGIDRKKRMHGAIHITFGYPEVPRDPDPIAFQHLEKLPNQTDGLEALSKLFEKRHLWSKAALVAHLDKQHTMYLKYLLPLVSYYFINGPWKNLWCKFGYDPRKDRQAKIYQTLDYRVRSMANRQKVEAKRGQEVLRISHGGQKPQRNTALVQVDPSGSSQAELATSVDLTYIFHPDYIPIYRQMRYQVCDVHHPEVQRRVHENDGQETVCTERDGWCVPDFTDVCRDIISEAVEKLFASGASSV</sequence>
<evidence type="ECO:0000313" key="7">
    <source>
        <dbReference type="EMBL" id="CAG5131466.1"/>
    </source>
</evidence>
<dbReference type="InterPro" id="IPR040454">
    <property type="entry name" value="TF_IIIC_Tfc1/Sfc1"/>
</dbReference>
<dbReference type="OrthoDB" id="5598268at2759"/>
<evidence type="ECO:0000259" key="5">
    <source>
        <dbReference type="Pfam" id="PF09734"/>
    </source>
</evidence>
<dbReference type="InterPro" id="IPR042536">
    <property type="entry name" value="TFIIIC_tauA_Sfc1"/>
</dbReference>
<dbReference type="GO" id="GO:0005634">
    <property type="term" value="C:nucleus"/>
    <property type="evidence" value="ECO:0007669"/>
    <property type="project" value="UniProtKB-SubCell"/>
</dbReference>
<gene>
    <name evidence="7" type="ORF">CUNI_LOCUS17024</name>
</gene>
<keyword evidence="8" id="KW-1185">Reference proteome</keyword>
<dbReference type="Gene3D" id="3.30.200.160">
    <property type="entry name" value="TFIIIC, subcomplex tauA, subunit Sfc1, barrel domain"/>
    <property type="match status" value="1"/>
</dbReference>
<dbReference type="AlphaFoldDB" id="A0A8S3ZXD0"/>
<evidence type="ECO:0000259" key="6">
    <source>
        <dbReference type="Pfam" id="PF17682"/>
    </source>
</evidence>
<reference evidence="7" key="1">
    <citation type="submission" date="2021-04" db="EMBL/GenBank/DDBJ databases">
        <authorList>
            <consortium name="Molecular Ecology Group"/>
        </authorList>
    </citation>
    <scope>NUCLEOTIDE SEQUENCE</scope>
</reference>
<dbReference type="EMBL" id="CAJHNH020004678">
    <property type="protein sequence ID" value="CAG5131466.1"/>
    <property type="molecule type" value="Genomic_DNA"/>
</dbReference>
<feature type="non-terminal residue" evidence="7">
    <location>
        <position position="447"/>
    </location>
</feature>
<dbReference type="InterPro" id="IPR041499">
    <property type="entry name" value="Tfc1/Sfc1_N"/>
</dbReference>
<comment type="caution">
    <text evidence="7">The sequence shown here is derived from an EMBL/GenBank/DDBJ whole genome shotgun (WGS) entry which is preliminary data.</text>
</comment>
<accession>A0A8S3ZXD0</accession>
<comment type="subcellular location">
    <subcellularLocation>
        <location evidence="1">Nucleus</location>
    </subcellularLocation>
</comment>
<evidence type="ECO:0008006" key="9">
    <source>
        <dbReference type="Google" id="ProtNLM"/>
    </source>
</evidence>
<evidence type="ECO:0000256" key="4">
    <source>
        <dbReference type="ARBA" id="ARBA00023242"/>
    </source>
</evidence>
<dbReference type="Pfam" id="PF09734">
    <property type="entry name" value="Tau95"/>
    <property type="match status" value="1"/>
</dbReference>